<accession>A0ABN9QN58</accession>
<protein>
    <recommendedName>
        <fullName evidence="3">DNA-directed DNA polymerase</fullName>
    </recommendedName>
</protein>
<reference evidence="1" key="1">
    <citation type="submission" date="2023-10" db="EMBL/GenBank/DDBJ databases">
        <authorList>
            <person name="Chen Y."/>
            <person name="Shah S."/>
            <person name="Dougan E. K."/>
            <person name="Thang M."/>
            <person name="Chan C."/>
        </authorList>
    </citation>
    <scope>NUCLEOTIDE SEQUENCE [LARGE SCALE GENOMIC DNA]</scope>
</reference>
<gene>
    <name evidence="1" type="ORF">PCOR1329_LOCUS13425</name>
</gene>
<proteinExistence type="predicted"/>
<comment type="caution">
    <text evidence="1">The sequence shown here is derived from an EMBL/GenBank/DDBJ whole genome shotgun (WGS) entry which is preliminary data.</text>
</comment>
<evidence type="ECO:0000313" key="1">
    <source>
        <dbReference type="EMBL" id="CAK0807581.1"/>
    </source>
</evidence>
<evidence type="ECO:0000313" key="2">
    <source>
        <dbReference type="Proteomes" id="UP001189429"/>
    </source>
</evidence>
<organism evidence="1 2">
    <name type="scientific">Prorocentrum cordatum</name>
    <dbReference type="NCBI Taxonomy" id="2364126"/>
    <lineage>
        <taxon>Eukaryota</taxon>
        <taxon>Sar</taxon>
        <taxon>Alveolata</taxon>
        <taxon>Dinophyceae</taxon>
        <taxon>Prorocentrales</taxon>
        <taxon>Prorocentraceae</taxon>
        <taxon>Prorocentrum</taxon>
    </lineage>
</organism>
<sequence>DQQIDRKLPQLKLSMFKPPSTVDYPCLKAKAAVSRALVGPMTAVCEKVLAVGSHVTNAYRLMRDFLSLCQKSDLVPTQKRADLLQKTMEQFLASYTCAAQRQAKSSLAGFNLTMKFHFSSHIGDNAKWEVPTFSTEYEFEDMAGKVARTSSTCTVSLPPDRVAQKVMAKLLLVARLSVTRASRRA</sequence>
<name>A0ABN9QN58_9DINO</name>
<keyword evidence="2" id="KW-1185">Reference proteome</keyword>
<evidence type="ECO:0008006" key="3">
    <source>
        <dbReference type="Google" id="ProtNLM"/>
    </source>
</evidence>
<dbReference type="Proteomes" id="UP001189429">
    <property type="component" value="Unassembled WGS sequence"/>
</dbReference>
<dbReference type="EMBL" id="CAUYUJ010003962">
    <property type="protein sequence ID" value="CAK0807581.1"/>
    <property type="molecule type" value="Genomic_DNA"/>
</dbReference>
<feature type="non-terminal residue" evidence="1">
    <location>
        <position position="1"/>
    </location>
</feature>